<dbReference type="AlphaFoldDB" id="A0A1C6TQF4"/>
<dbReference type="Proteomes" id="UP000199696">
    <property type="component" value="Unassembled WGS sequence"/>
</dbReference>
<sequence length="201" mass="22012">MVWKPDYVTLVQLRDFCTRSGVTADDEFLTIAAGAASRAIDTHTGRQFGKVDAPQTRRYTAVWDRRRRRWVVAIDDLYDVDGLVVNVDAGPVDPADLDLEPANAMQDGMVYERLLIKPGYPIVGRAEYGVTVTSGKWGWPEVPVPVVQAALLQGSRLAWRRDAPAGVAGSPDQGSEIRLLARLDPDVAVSLAGLVRWWAAG</sequence>
<keyword evidence="2" id="KW-1185">Reference proteome</keyword>
<protein>
    <recommendedName>
        <fullName evidence="3">Phage gp6-like head-tail connector protein</fullName>
    </recommendedName>
</protein>
<dbReference type="STRING" id="227316.GA0070604_0134"/>
<evidence type="ECO:0008006" key="3">
    <source>
        <dbReference type="Google" id="ProtNLM"/>
    </source>
</evidence>
<dbReference type="OrthoDB" id="3387386at2"/>
<proteinExistence type="predicted"/>
<dbReference type="RefSeq" id="WP_091112435.1">
    <property type="nucleotide sequence ID" value="NZ_FMHY01000002.1"/>
</dbReference>
<name>A0A1C6TQF4_9ACTN</name>
<gene>
    <name evidence="1" type="ORF">GA0070604_0134</name>
</gene>
<dbReference type="EMBL" id="FMHY01000002">
    <property type="protein sequence ID" value="SCL43997.1"/>
    <property type="molecule type" value="Genomic_DNA"/>
</dbReference>
<evidence type="ECO:0000313" key="2">
    <source>
        <dbReference type="Proteomes" id="UP000199696"/>
    </source>
</evidence>
<organism evidence="1 2">
    <name type="scientific">Micromonospora eburnea</name>
    <dbReference type="NCBI Taxonomy" id="227316"/>
    <lineage>
        <taxon>Bacteria</taxon>
        <taxon>Bacillati</taxon>
        <taxon>Actinomycetota</taxon>
        <taxon>Actinomycetes</taxon>
        <taxon>Micromonosporales</taxon>
        <taxon>Micromonosporaceae</taxon>
        <taxon>Micromonospora</taxon>
    </lineage>
</organism>
<accession>A0A1C6TQF4</accession>
<evidence type="ECO:0000313" key="1">
    <source>
        <dbReference type="EMBL" id="SCL43997.1"/>
    </source>
</evidence>
<reference evidence="2" key="1">
    <citation type="submission" date="2016-06" db="EMBL/GenBank/DDBJ databases">
        <authorList>
            <person name="Varghese N."/>
            <person name="Submissions Spin"/>
        </authorList>
    </citation>
    <scope>NUCLEOTIDE SEQUENCE [LARGE SCALE GENOMIC DNA]</scope>
    <source>
        <strain evidence="2">DSM 44814</strain>
    </source>
</reference>